<dbReference type="EC" id="3.2.1.52" evidence="3"/>
<organism evidence="7 8">
    <name type="scientific">Legionella lytica</name>
    <dbReference type="NCBI Taxonomy" id="96232"/>
    <lineage>
        <taxon>Bacteria</taxon>
        <taxon>Pseudomonadati</taxon>
        <taxon>Pseudomonadota</taxon>
        <taxon>Gammaproteobacteria</taxon>
        <taxon>Legionellales</taxon>
        <taxon>Legionellaceae</taxon>
        <taxon>Legionella</taxon>
    </lineage>
</organism>
<evidence type="ECO:0000256" key="1">
    <source>
        <dbReference type="ARBA" id="ARBA00001231"/>
    </source>
</evidence>
<dbReference type="PANTHER" id="PTHR30480">
    <property type="entry name" value="BETA-HEXOSAMINIDASE-RELATED"/>
    <property type="match status" value="1"/>
</dbReference>
<dbReference type="Gene3D" id="3.20.20.300">
    <property type="entry name" value="Glycoside hydrolase, family 3, N-terminal domain"/>
    <property type="match status" value="1"/>
</dbReference>
<dbReference type="SUPFAM" id="SSF51445">
    <property type="entry name" value="(Trans)glycosidases"/>
    <property type="match status" value="1"/>
</dbReference>
<accession>A0ABW8D7V8</accession>
<evidence type="ECO:0000259" key="6">
    <source>
        <dbReference type="Pfam" id="PF00933"/>
    </source>
</evidence>
<keyword evidence="8" id="KW-1185">Reference proteome</keyword>
<evidence type="ECO:0000256" key="4">
    <source>
        <dbReference type="ARBA" id="ARBA00022801"/>
    </source>
</evidence>
<name>A0ABW8D7V8_9GAMM</name>
<evidence type="ECO:0000256" key="5">
    <source>
        <dbReference type="ARBA" id="ARBA00023295"/>
    </source>
</evidence>
<evidence type="ECO:0000313" key="8">
    <source>
        <dbReference type="Proteomes" id="UP001615550"/>
    </source>
</evidence>
<dbReference type="Proteomes" id="UP001615550">
    <property type="component" value="Unassembled WGS sequence"/>
</dbReference>
<dbReference type="InterPro" id="IPR036962">
    <property type="entry name" value="Glyco_hydro_3_N_sf"/>
</dbReference>
<dbReference type="Pfam" id="PF00933">
    <property type="entry name" value="Glyco_hydro_3"/>
    <property type="match status" value="1"/>
</dbReference>
<proteinExistence type="inferred from homology"/>
<feature type="domain" description="Glycoside hydrolase family 3 N-terminal" evidence="6">
    <location>
        <begin position="3"/>
        <end position="347"/>
    </location>
</feature>
<keyword evidence="5" id="KW-0326">Glycosidase</keyword>
<keyword evidence="4 7" id="KW-0378">Hydrolase</keyword>
<dbReference type="InterPro" id="IPR050226">
    <property type="entry name" value="NagZ_Beta-hexosaminidase"/>
</dbReference>
<dbReference type="InterPro" id="IPR001764">
    <property type="entry name" value="Glyco_hydro_3_N"/>
</dbReference>
<evidence type="ECO:0000256" key="2">
    <source>
        <dbReference type="ARBA" id="ARBA00005336"/>
    </source>
</evidence>
<dbReference type="InterPro" id="IPR017853">
    <property type="entry name" value="GH"/>
</dbReference>
<comment type="catalytic activity">
    <reaction evidence="1">
        <text>Hydrolysis of terminal non-reducing N-acetyl-D-hexosamine residues in N-acetyl-beta-D-hexosaminides.</text>
        <dbReference type="EC" id="3.2.1.52"/>
    </reaction>
</comment>
<protein>
    <recommendedName>
        <fullName evidence="3">beta-N-acetylhexosaminidase</fullName>
        <ecNumber evidence="3">3.2.1.52</ecNumber>
    </recommendedName>
</protein>
<dbReference type="EMBL" id="JBGORX010000001">
    <property type="protein sequence ID" value="MFJ1268277.1"/>
    <property type="molecule type" value="Genomic_DNA"/>
</dbReference>
<sequence length="353" mass="39608">MITLRSKIGQMLIMGFAGSEIHDRSPVAEWLSQDGLGGVILFDRDVASGDYGKNLKDPQQIKQLIHQLNHYAAQYSDEDNHQVPLFTAIDYEGGAIDQLTHVEDSMPTMSALSMAHLSEDALHAELSQMAETISALGFNLDFAPVVDLHMHDARGIIGAMQRSFSDNPEVVTRLARQFVRVFRRYGIATCYKHFPGHGSAVGDSHEGFVDVTETFSDAELAPYYELVRDVDQPTMIMTAHVINRNLDPQGFPATLSHAMLTDLLRKEMGYDGVIISDDLQMQAITDHYSMNEALQLTINAGSDMIIFSNQWGTITAPEVIERIEQLVLSQKIHLQRIEDAYRRIIRLKQCLIY</sequence>
<evidence type="ECO:0000256" key="3">
    <source>
        <dbReference type="ARBA" id="ARBA00012663"/>
    </source>
</evidence>
<comment type="caution">
    <text evidence="7">The sequence shown here is derived from an EMBL/GenBank/DDBJ whole genome shotgun (WGS) entry which is preliminary data.</text>
</comment>
<reference evidence="7 8" key="1">
    <citation type="submission" date="2024-08" db="EMBL/GenBank/DDBJ databases">
        <title>Draft Genome Sequence of Legionella lytica strain DSB2004, Isolated From a Fire Sprinkler System.</title>
        <authorList>
            <person name="Everhart A.D."/>
            <person name="Kidane D.T."/>
            <person name="Farone A.L."/>
            <person name="Farone M.B."/>
        </authorList>
    </citation>
    <scope>NUCLEOTIDE SEQUENCE [LARGE SCALE GENOMIC DNA]</scope>
    <source>
        <strain evidence="7 8">DSB2004</strain>
    </source>
</reference>
<evidence type="ECO:0000313" key="7">
    <source>
        <dbReference type="EMBL" id="MFJ1268277.1"/>
    </source>
</evidence>
<dbReference type="RefSeq" id="WP_400187090.1">
    <property type="nucleotide sequence ID" value="NZ_JBGORX010000001.1"/>
</dbReference>
<gene>
    <name evidence="7" type="ORF">ACD661_06890</name>
</gene>
<dbReference type="GO" id="GO:0016787">
    <property type="term" value="F:hydrolase activity"/>
    <property type="evidence" value="ECO:0007669"/>
    <property type="project" value="UniProtKB-KW"/>
</dbReference>
<dbReference type="PANTHER" id="PTHR30480:SF13">
    <property type="entry name" value="BETA-HEXOSAMINIDASE"/>
    <property type="match status" value="1"/>
</dbReference>
<comment type="similarity">
    <text evidence="2">Belongs to the glycosyl hydrolase 3 family.</text>
</comment>